<dbReference type="GO" id="GO:0005739">
    <property type="term" value="C:mitochondrion"/>
    <property type="evidence" value="ECO:0007669"/>
    <property type="project" value="UniProtKB-SubCell"/>
</dbReference>
<protein>
    <recommendedName>
        <fullName evidence="5">GCVT N-terminal domain-containing protein</fullName>
    </recommendedName>
</protein>
<dbReference type="Pfam" id="PF01571">
    <property type="entry name" value="GCV_T"/>
    <property type="match status" value="1"/>
</dbReference>
<dbReference type="InterPro" id="IPR017703">
    <property type="entry name" value="YgfZ/GCV_T_CS"/>
</dbReference>
<gene>
    <name evidence="6" type="ORF">GTHE00462_LOCUS3542</name>
</gene>
<dbReference type="PANTHER" id="PTHR22602">
    <property type="entry name" value="TRANSFERASE CAF17, MITOCHONDRIAL-RELATED"/>
    <property type="match status" value="1"/>
</dbReference>
<name>A0A7S4MYT9_GUITH</name>
<keyword evidence="3" id="KW-0496">Mitochondrion</keyword>
<dbReference type="NCBIfam" id="TIGR03317">
    <property type="entry name" value="ygfZ_signature"/>
    <property type="match status" value="1"/>
</dbReference>
<sequence length="514" mass="56106">MLSVRSVAVVLLLSTTTTVSFNVRWSAVRPLSRSGSLPCPSRRNEPRTRMRRAGRQLVACSKDTSEQKDATQSLAAIAEMERRRQQEEEMRNSGSIGWECLRDTPQSKQELRELQLKFGAEVVPATYPAPEPLMKFMKKGRDRVVDVVSKFSLLPQAEVIAASSSGVLLADLSHWGALVVTGEDRYKFLSGLCTNRVVGLRPGDVRQACFLSKVGRTVDLCTIAVLSDSLLVLCSPNRVLQLFQDLDALIFPKDKVKCLDVSEGLARFHLVGPKAEEFLSQMPGITLPEPFCSSPLVLEGKSMNGLVLHGAGCSVPGYTIVAASGDGRVLWEEFMKVAEPGPLRVGQEGWEVLRMVDGVPAAGSELTLEYNPLEAGLWSTVSFDKGCYIGQESMARLKTYDGVKQNLWAIQFPADKSGAKSSRALVGAKLFAEREGEGRSIGTITSVLPEPLRTPDGEVVHCLGYVKGGRDVEDSSIFAELAGETETRERIQGVVRDLPFATRTVEESADSIRT</sequence>
<organism evidence="6">
    <name type="scientific">Guillardia theta</name>
    <name type="common">Cryptophyte</name>
    <name type="synonym">Cryptomonas phi</name>
    <dbReference type="NCBI Taxonomy" id="55529"/>
    <lineage>
        <taxon>Eukaryota</taxon>
        <taxon>Cryptophyceae</taxon>
        <taxon>Pyrenomonadales</taxon>
        <taxon>Geminigeraceae</taxon>
        <taxon>Guillardia</taxon>
    </lineage>
</organism>
<evidence type="ECO:0000256" key="3">
    <source>
        <dbReference type="ARBA" id="ARBA00023128"/>
    </source>
</evidence>
<dbReference type="SUPFAM" id="SSF103025">
    <property type="entry name" value="Folate-binding domain"/>
    <property type="match status" value="1"/>
</dbReference>
<dbReference type="Gene3D" id="3.30.1360.120">
    <property type="entry name" value="Probable tRNA modification gtpase trme, domain 1"/>
    <property type="match status" value="1"/>
</dbReference>
<reference evidence="6" key="1">
    <citation type="submission" date="2021-01" db="EMBL/GenBank/DDBJ databases">
        <authorList>
            <person name="Corre E."/>
            <person name="Pelletier E."/>
            <person name="Niang G."/>
            <person name="Scheremetjew M."/>
            <person name="Finn R."/>
            <person name="Kale V."/>
            <person name="Holt S."/>
            <person name="Cochrane G."/>
            <person name="Meng A."/>
            <person name="Brown T."/>
            <person name="Cohen L."/>
        </authorList>
    </citation>
    <scope>NUCLEOTIDE SEQUENCE</scope>
    <source>
        <strain evidence="6">CCMP 2712</strain>
    </source>
</reference>
<keyword evidence="4" id="KW-0732">Signal</keyword>
<feature type="signal peptide" evidence="4">
    <location>
        <begin position="1"/>
        <end position="20"/>
    </location>
</feature>
<accession>A0A7S4MYT9</accession>
<keyword evidence="2" id="KW-0809">Transit peptide</keyword>
<dbReference type="PANTHER" id="PTHR22602:SF0">
    <property type="entry name" value="TRANSFERASE CAF17, MITOCHONDRIAL-RELATED"/>
    <property type="match status" value="1"/>
</dbReference>
<dbReference type="EMBL" id="HBKN01004234">
    <property type="protein sequence ID" value="CAE2254845.1"/>
    <property type="molecule type" value="Transcribed_RNA"/>
</dbReference>
<evidence type="ECO:0000256" key="4">
    <source>
        <dbReference type="SAM" id="SignalP"/>
    </source>
</evidence>
<dbReference type="AlphaFoldDB" id="A0A7S4MYT9"/>
<evidence type="ECO:0000256" key="1">
    <source>
        <dbReference type="ARBA" id="ARBA00004173"/>
    </source>
</evidence>
<evidence type="ECO:0000256" key="2">
    <source>
        <dbReference type="ARBA" id="ARBA00022946"/>
    </source>
</evidence>
<dbReference type="GO" id="GO:0016226">
    <property type="term" value="P:iron-sulfur cluster assembly"/>
    <property type="evidence" value="ECO:0007669"/>
    <property type="project" value="TreeGrafter"/>
</dbReference>
<dbReference type="InterPro" id="IPR006222">
    <property type="entry name" value="GCVT_N"/>
</dbReference>
<dbReference type="InterPro" id="IPR027266">
    <property type="entry name" value="TrmE/GcvT-like"/>
</dbReference>
<dbReference type="InterPro" id="IPR045179">
    <property type="entry name" value="YgfZ/GcvT"/>
</dbReference>
<comment type="subcellular location">
    <subcellularLocation>
        <location evidence="1">Mitochondrion</location>
    </subcellularLocation>
</comment>
<evidence type="ECO:0000313" key="6">
    <source>
        <dbReference type="EMBL" id="CAE2254845.1"/>
    </source>
</evidence>
<evidence type="ECO:0000259" key="5">
    <source>
        <dbReference type="Pfam" id="PF01571"/>
    </source>
</evidence>
<feature type="domain" description="GCVT N-terminal" evidence="5">
    <location>
        <begin position="162"/>
        <end position="385"/>
    </location>
</feature>
<feature type="chain" id="PRO_5030973925" description="GCVT N-terminal domain-containing protein" evidence="4">
    <location>
        <begin position="21"/>
        <end position="514"/>
    </location>
</feature>
<proteinExistence type="predicted"/>